<feature type="transmembrane region" description="Helical" evidence="8">
    <location>
        <begin position="152"/>
        <end position="173"/>
    </location>
</feature>
<keyword evidence="8" id="KW-1133">Transmembrane helix</keyword>
<evidence type="ECO:0000256" key="2">
    <source>
        <dbReference type="ARBA" id="ARBA00012438"/>
    </source>
</evidence>
<feature type="transmembrane region" description="Helical" evidence="8">
    <location>
        <begin position="38"/>
        <end position="55"/>
    </location>
</feature>
<evidence type="ECO:0000313" key="11">
    <source>
        <dbReference type="Proteomes" id="UP000307790"/>
    </source>
</evidence>
<sequence>MELLGLIGYGLSCLAYLIFFLLLLASRQQSLSGTLTRVLGAVLCISALISCWQLYQGFSLLYVLYFEGVKNFLVTILILGVKLRSPSFKELIRHKETHQYLAVVTVLVFVSAFSIVTRQNFVWVFISFMALNLWPLVLLEQVFRNAQKRARWAVWPFVFGLGSMLVFDFVIFAQGALINQLDFNFWYLRGYLSAAMMPFILLSSKRIKNWSSDLFVSRDVVFYSSILMLSGAYLLLLALAGYVIRFLDGQWSELLSIAFMCLGLLVLFAVLFTQNFRNRIRVFISKHFFANRYDYRLEWLNLIAALERDNSQDIYESACNAISEVLQLDGCIYLQLNNVSRLEVMNFGQLKPDARSREQLDGLVSYFQTQNWIIDLAEFQVSPDIYKGLQLDEAPLINDNIEILVPVNFQQQLTGVFAMTRPANKGLLNWEDRDFVFALTKQLGNYLSLQEIQQQLSQTQQFAVFHRMSAFVLHDLKNIQAQLSLINANAEHHKGNPEFIDDVFDTVESASLRLQKVVRQLANKSMEKIKEPKQQVEIKSLLQDAIKLANMNRPQVILDCQPGLYVYADRERFAGVMMHLIENAQQASNPQDSVQLIGKKQENRLILSIRDKGCGMTQSFIRDKLFTPFSTTKGNAGMGIGVYEARQFFEENSGLMSVQSDVGKGTTFTIEMSLSEYQEIGYNNHGKIINC</sequence>
<dbReference type="Gene3D" id="3.30.565.10">
    <property type="entry name" value="Histidine kinase-like ATPase, C-terminal domain"/>
    <property type="match status" value="1"/>
</dbReference>
<dbReference type="PANTHER" id="PTHR43065">
    <property type="entry name" value="SENSOR HISTIDINE KINASE"/>
    <property type="match status" value="1"/>
</dbReference>
<dbReference type="EC" id="2.7.13.3" evidence="2"/>
<comment type="caution">
    <text evidence="10">The sequence shown here is derived from an EMBL/GenBank/DDBJ whole genome shotgun (WGS) entry which is preliminary data.</text>
</comment>
<feature type="transmembrane region" description="Helical" evidence="8">
    <location>
        <begin position="61"/>
        <end position="79"/>
    </location>
</feature>
<dbReference type="PANTHER" id="PTHR43065:SF46">
    <property type="entry name" value="C4-DICARBOXYLATE TRANSPORT SENSOR PROTEIN DCTB"/>
    <property type="match status" value="1"/>
</dbReference>
<keyword evidence="6" id="KW-0067">ATP-binding</keyword>
<evidence type="ECO:0000256" key="4">
    <source>
        <dbReference type="ARBA" id="ARBA00022741"/>
    </source>
</evidence>
<feature type="transmembrane region" description="Helical" evidence="8">
    <location>
        <begin position="6"/>
        <end position="26"/>
    </location>
</feature>
<feature type="transmembrane region" description="Helical" evidence="8">
    <location>
        <begin position="254"/>
        <end position="272"/>
    </location>
</feature>
<feature type="transmembrane region" description="Helical" evidence="8">
    <location>
        <begin position="185"/>
        <end position="202"/>
    </location>
</feature>
<dbReference type="GO" id="GO:0005524">
    <property type="term" value="F:ATP binding"/>
    <property type="evidence" value="ECO:0007669"/>
    <property type="project" value="UniProtKB-KW"/>
</dbReference>
<keyword evidence="4" id="KW-0547">Nucleotide-binding</keyword>
<comment type="catalytic activity">
    <reaction evidence="1">
        <text>ATP + protein L-histidine = ADP + protein N-phospho-L-histidine.</text>
        <dbReference type="EC" id="2.7.13.3"/>
    </reaction>
</comment>
<dbReference type="AlphaFoldDB" id="A0A5R9IME7"/>
<dbReference type="InterPro" id="IPR005467">
    <property type="entry name" value="His_kinase_dom"/>
</dbReference>
<feature type="transmembrane region" description="Helical" evidence="8">
    <location>
        <begin position="222"/>
        <end position="242"/>
    </location>
</feature>
<keyword evidence="11" id="KW-1185">Reference proteome</keyword>
<dbReference type="SUPFAM" id="SSF55874">
    <property type="entry name" value="ATPase domain of HSP90 chaperone/DNA topoisomerase II/histidine kinase"/>
    <property type="match status" value="1"/>
</dbReference>
<dbReference type="InterPro" id="IPR003018">
    <property type="entry name" value="GAF"/>
</dbReference>
<evidence type="ECO:0000256" key="8">
    <source>
        <dbReference type="SAM" id="Phobius"/>
    </source>
</evidence>
<evidence type="ECO:0000256" key="1">
    <source>
        <dbReference type="ARBA" id="ARBA00000085"/>
    </source>
</evidence>
<dbReference type="PROSITE" id="PS50109">
    <property type="entry name" value="HIS_KIN"/>
    <property type="match status" value="1"/>
</dbReference>
<evidence type="ECO:0000313" key="10">
    <source>
        <dbReference type="EMBL" id="TLU65759.1"/>
    </source>
</evidence>
<evidence type="ECO:0000256" key="5">
    <source>
        <dbReference type="ARBA" id="ARBA00022777"/>
    </source>
</evidence>
<feature type="domain" description="Histidine kinase" evidence="9">
    <location>
        <begin position="471"/>
        <end position="676"/>
    </location>
</feature>
<dbReference type="SUPFAM" id="SSF55781">
    <property type="entry name" value="GAF domain-like"/>
    <property type="match status" value="1"/>
</dbReference>
<gene>
    <name evidence="10" type="primary">prsK</name>
    <name evidence="10" type="ORF">FE810_07535</name>
</gene>
<dbReference type="GO" id="GO:0000160">
    <property type="term" value="P:phosphorelay signal transduction system"/>
    <property type="evidence" value="ECO:0007669"/>
    <property type="project" value="UniProtKB-KW"/>
</dbReference>
<keyword evidence="7" id="KW-0902">Two-component regulatory system</keyword>
<dbReference type="NCBIfam" id="TIGR02916">
    <property type="entry name" value="PEP_his_kin"/>
    <property type="match status" value="1"/>
</dbReference>
<keyword evidence="3 10" id="KW-0808">Transferase</keyword>
<dbReference type="RefSeq" id="WP_138319420.1">
    <property type="nucleotide sequence ID" value="NZ_VCBC01000006.1"/>
</dbReference>
<dbReference type="PRINTS" id="PR00344">
    <property type="entry name" value="BCTRLSENSOR"/>
</dbReference>
<name>A0A5R9IME7_9GAMM</name>
<dbReference type="SMART" id="SM00387">
    <property type="entry name" value="HATPase_c"/>
    <property type="match status" value="1"/>
</dbReference>
<dbReference type="InterPro" id="IPR003594">
    <property type="entry name" value="HATPase_dom"/>
</dbReference>
<keyword evidence="5 10" id="KW-0418">Kinase</keyword>
<keyword evidence="8" id="KW-0472">Membrane</keyword>
<evidence type="ECO:0000259" key="9">
    <source>
        <dbReference type="PROSITE" id="PS50109"/>
    </source>
</evidence>
<reference evidence="10 11" key="1">
    <citation type="submission" date="2019-05" db="EMBL/GenBank/DDBJ databases">
        <title>Genome sequences of Thalassotalea litorea 1K03283.</title>
        <authorList>
            <person name="Zhang D."/>
        </authorList>
    </citation>
    <scope>NUCLEOTIDE SEQUENCE [LARGE SCALE GENOMIC DNA]</scope>
    <source>
        <strain evidence="10 11">MCCC 1K03283</strain>
    </source>
</reference>
<dbReference type="OrthoDB" id="9785691at2"/>
<protein>
    <recommendedName>
        <fullName evidence="2">histidine kinase</fullName>
        <ecNumber evidence="2">2.7.13.3</ecNumber>
    </recommendedName>
</protein>
<dbReference type="InterPro" id="IPR004358">
    <property type="entry name" value="Sig_transdc_His_kin-like_C"/>
</dbReference>
<dbReference type="InterPro" id="IPR014265">
    <property type="entry name" value="XrtA/PrsK"/>
</dbReference>
<dbReference type="GO" id="GO:0004673">
    <property type="term" value="F:protein histidine kinase activity"/>
    <property type="evidence" value="ECO:0007669"/>
    <property type="project" value="UniProtKB-EC"/>
</dbReference>
<evidence type="ECO:0000256" key="3">
    <source>
        <dbReference type="ARBA" id="ARBA00022679"/>
    </source>
</evidence>
<feature type="transmembrane region" description="Helical" evidence="8">
    <location>
        <begin position="122"/>
        <end position="140"/>
    </location>
</feature>
<organism evidence="10 11">
    <name type="scientific">Thalassotalea litorea</name>
    <dbReference type="NCBI Taxonomy" id="2020715"/>
    <lineage>
        <taxon>Bacteria</taxon>
        <taxon>Pseudomonadati</taxon>
        <taxon>Pseudomonadota</taxon>
        <taxon>Gammaproteobacteria</taxon>
        <taxon>Alteromonadales</taxon>
        <taxon>Colwelliaceae</taxon>
        <taxon>Thalassotalea</taxon>
    </lineage>
</organism>
<dbReference type="InterPro" id="IPR036890">
    <property type="entry name" value="HATPase_C_sf"/>
</dbReference>
<accession>A0A5R9IME7</accession>
<dbReference type="Proteomes" id="UP000307790">
    <property type="component" value="Unassembled WGS sequence"/>
</dbReference>
<proteinExistence type="predicted"/>
<dbReference type="EMBL" id="VCBC01000006">
    <property type="protein sequence ID" value="TLU65759.1"/>
    <property type="molecule type" value="Genomic_DNA"/>
</dbReference>
<dbReference type="Pfam" id="PF02518">
    <property type="entry name" value="HATPase_c"/>
    <property type="match status" value="1"/>
</dbReference>
<dbReference type="Pfam" id="PF13492">
    <property type="entry name" value="GAF_3"/>
    <property type="match status" value="1"/>
</dbReference>
<evidence type="ECO:0000256" key="6">
    <source>
        <dbReference type="ARBA" id="ARBA00022840"/>
    </source>
</evidence>
<keyword evidence="8" id="KW-0812">Transmembrane</keyword>
<feature type="transmembrane region" description="Helical" evidence="8">
    <location>
        <begin position="100"/>
        <end position="116"/>
    </location>
</feature>
<evidence type="ECO:0000256" key="7">
    <source>
        <dbReference type="ARBA" id="ARBA00023012"/>
    </source>
</evidence>